<evidence type="ECO:0000313" key="7">
    <source>
        <dbReference type="EMBL" id="KCW60407.1"/>
    </source>
</evidence>
<name>A0A059B2F9_EUCGR</name>
<feature type="domain" description="Fe2OG dioxygenase" evidence="6">
    <location>
        <begin position="199"/>
        <end position="297"/>
    </location>
</feature>
<dbReference type="Pfam" id="PF14226">
    <property type="entry name" value="DIOX_N"/>
    <property type="match status" value="1"/>
</dbReference>
<reference evidence="7" key="1">
    <citation type="submission" date="2013-07" db="EMBL/GenBank/DDBJ databases">
        <title>The genome of Eucalyptus grandis.</title>
        <authorList>
            <person name="Schmutz J."/>
            <person name="Hayes R."/>
            <person name="Myburg A."/>
            <person name="Tuskan G."/>
            <person name="Grattapaglia D."/>
            <person name="Rokhsar D.S."/>
        </authorList>
    </citation>
    <scope>NUCLEOTIDE SEQUENCE</scope>
    <source>
        <tissue evidence="7">Leaf extractions</tissue>
    </source>
</reference>
<keyword evidence="4 5" id="KW-0408">Iron</keyword>
<dbReference type="STRING" id="71139.A0A059B2F9"/>
<dbReference type="PROSITE" id="PS51471">
    <property type="entry name" value="FE2OG_OXY"/>
    <property type="match status" value="1"/>
</dbReference>
<dbReference type="GO" id="GO:0046872">
    <property type="term" value="F:metal ion binding"/>
    <property type="evidence" value="ECO:0007669"/>
    <property type="project" value="UniProtKB-KW"/>
</dbReference>
<sequence>MVASADSEHDPVSEMKAFDETKAGVKGLVDAGITKVPHIFIQPPDSLAQGEDRMDIPVINLGCPNAGPACHKETVQNIGQALGKWGFFQVINHGVHESLLQEETGDRGQERIYTRDLTRRVTYNSNTALYNSVATDWRDSIFCSMSPEPPRPQELPEACREILMGYSKHVMRLGSCLFELLSEALGLHPNHLKEIDCGKGHSIMCHYYPPCPQPELTSGVTKHSDNDFHTILLQDQIGGLQVLHQNQWINVPPIPGALVINIKDLLQRGLSVSVACFFGCTPQPSSRLFGPIKELTSADNPPIYKETTLPNYTACYISKGVYGTSALPDFKL</sequence>
<dbReference type="PANTHER" id="PTHR10209:SF791">
    <property type="entry name" value="1-AMINOCYCLOPROPANE-1-CARBOXYLATE OXIDASE HOMOLOG 1"/>
    <property type="match status" value="1"/>
</dbReference>
<dbReference type="InterPro" id="IPR005123">
    <property type="entry name" value="Oxoglu/Fe-dep_dioxygenase_dom"/>
</dbReference>
<gene>
    <name evidence="7" type="ORF">EUGRSUZ_H03125</name>
</gene>
<dbReference type="EMBL" id="KK198760">
    <property type="protein sequence ID" value="KCW60407.1"/>
    <property type="molecule type" value="Genomic_DNA"/>
</dbReference>
<dbReference type="InterPro" id="IPR027443">
    <property type="entry name" value="IPNS-like_sf"/>
</dbReference>
<keyword evidence="3 5" id="KW-0560">Oxidoreductase</keyword>
<comment type="similarity">
    <text evidence="1 5">Belongs to the iron/ascorbate-dependent oxidoreductase family.</text>
</comment>
<dbReference type="Pfam" id="PF03171">
    <property type="entry name" value="2OG-FeII_Oxy"/>
    <property type="match status" value="1"/>
</dbReference>
<evidence type="ECO:0000256" key="3">
    <source>
        <dbReference type="ARBA" id="ARBA00023002"/>
    </source>
</evidence>
<dbReference type="PANTHER" id="PTHR10209">
    <property type="entry name" value="OXIDOREDUCTASE, 2OG-FE II OXYGENASE FAMILY PROTEIN"/>
    <property type="match status" value="1"/>
</dbReference>
<evidence type="ECO:0000256" key="1">
    <source>
        <dbReference type="ARBA" id="ARBA00008056"/>
    </source>
</evidence>
<dbReference type="SUPFAM" id="SSF51197">
    <property type="entry name" value="Clavaminate synthase-like"/>
    <property type="match status" value="1"/>
</dbReference>
<dbReference type="GO" id="GO:0051213">
    <property type="term" value="F:dioxygenase activity"/>
    <property type="evidence" value="ECO:0007669"/>
    <property type="project" value="UniProtKB-ARBA"/>
</dbReference>
<proteinExistence type="inferred from homology"/>
<keyword evidence="2 5" id="KW-0479">Metal-binding</keyword>
<evidence type="ECO:0000256" key="2">
    <source>
        <dbReference type="ARBA" id="ARBA00022723"/>
    </source>
</evidence>
<accession>A0A059B2F9</accession>
<dbReference type="Gene3D" id="2.60.120.330">
    <property type="entry name" value="B-lactam Antibiotic, Isopenicillin N Synthase, Chain"/>
    <property type="match status" value="1"/>
</dbReference>
<organism evidence="7">
    <name type="scientific">Eucalyptus grandis</name>
    <name type="common">Flooded gum</name>
    <dbReference type="NCBI Taxonomy" id="71139"/>
    <lineage>
        <taxon>Eukaryota</taxon>
        <taxon>Viridiplantae</taxon>
        <taxon>Streptophyta</taxon>
        <taxon>Embryophyta</taxon>
        <taxon>Tracheophyta</taxon>
        <taxon>Spermatophyta</taxon>
        <taxon>Magnoliopsida</taxon>
        <taxon>eudicotyledons</taxon>
        <taxon>Gunneridae</taxon>
        <taxon>Pentapetalae</taxon>
        <taxon>rosids</taxon>
        <taxon>malvids</taxon>
        <taxon>Myrtales</taxon>
        <taxon>Myrtaceae</taxon>
        <taxon>Myrtoideae</taxon>
        <taxon>Eucalypteae</taxon>
        <taxon>Eucalyptus</taxon>
    </lineage>
</organism>
<evidence type="ECO:0000256" key="5">
    <source>
        <dbReference type="RuleBase" id="RU003682"/>
    </source>
</evidence>
<evidence type="ECO:0000259" key="6">
    <source>
        <dbReference type="PROSITE" id="PS51471"/>
    </source>
</evidence>
<dbReference type="InterPro" id="IPR044861">
    <property type="entry name" value="IPNS-like_FE2OG_OXY"/>
</dbReference>
<dbReference type="InterPro" id="IPR026992">
    <property type="entry name" value="DIOX_N"/>
</dbReference>
<dbReference type="InParanoid" id="A0A059B2F9"/>
<dbReference type="Gramene" id="KCW60407">
    <property type="protein sequence ID" value="KCW60407"/>
    <property type="gene ID" value="EUGRSUZ_H03125"/>
</dbReference>
<protein>
    <recommendedName>
        <fullName evidence="6">Fe2OG dioxygenase domain-containing protein</fullName>
    </recommendedName>
</protein>
<evidence type="ECO:0000256" key="4">
    <source>
        <dbReference type="ARBA" id="ARBA00023004"/>
    </source>
</evidence>
<dbReference type="AlphaFoldDB" id="A0A059B2F9"/>